<organism evidence="2 3">
    <name type="scientific">Orchesella dallaii</name>
    <dbReference type="NCBI Taxonomy" id="48710"/>
    <lineage>
        <taxon>Eukaryota</taxon>
        <taxon>Metazoa</taxon>
        <taxon>Ecdysozoa</taxon>
        <taxon>Arthropoda</taxon>
        <taxon>Hexapoda</taxon>
        <taxon>Collembola</taxon>
        <taxon>Entomobryomorpha</taxon>
        <taxon>Entomobryoidea</taxon>
        <taxon>Orchesellidae</taxon>
        <taxon>Orchesellinae</taxon>
        <taxon>Orchesella</taxon>
    </lineage>
</organism>
<dbReference type="EMBL" id="CAXLJM020000133">
    <property type="protein sequence ID" value="CAL8139965.1"/>
    <property type="molecule type" value="Genomic_DNA"/>
</dbReference>
<gene>
    <name evidence="2" type="ORF">ODALV1_LOCUS28076</name>
</gene>
<protein>
    <recommendedName>
        <fullName evidence="4">XK-related protein</fullName>
    </recommendedName>
</protein>
<keyword evidence="1" id="KW-1133">Transmembrane helix</keyword>
<feature type="transmembrane region" description="Helical" evidence="1">
    <location>
        <begin position="12"/>
        <end position="32"/>
    </location>
</feature>
<sequence>MDRRAYRIKCISCLEFVFSLIWWPIETFTLYINTVWYHQEILGFGIILTGVMCCAAIYLYQSVNTKFSANKIRNYFWLSFGCFVLSVSVTNFLVAPMPWLLLQYPKVWFALAFHMIYRGSVAYLLLEQLEEANCKPLIGTEEEERTEEETLERTIGNQSSDTGCIQIAMPN</sequence>
<feature type="transmembrane region" description="Helical" evidence="1">
    <location>
        <begin position="75"/>
        <end position="95"/>
    </location>
</feature>
<accession>A0ABP1RZS0</accession>
<keyword evidence="1" id="KW-0812">Transmembrane</keyword>
<keyword evidence="1" id="KW-0472">Membrane</keyword>
<comment type="caution">
    <text evidence="2">The sequence shown here is derived from an EMBL/GenBank/DDBJ whole genome shotgun (WGS) entry which is preliminary data.</text>
</comment>
<reference evidence="2 3" key="1">
    <citation type="submission" date="2024-08" db="EMBL/GenBank/DDBJ databases">
        <authorList>
            <person name="Cucini C."/>
            <person name="Frati F."/>
        </authorList>
    </citation>
    <scope>NUCLEOTIDE SEQUENCE [LARGE SCALE GENOMIC DNA]</scope>
</reference>
<dbReference type="Proteomes" id="UP001642540">
    <property type="component" value="Unassembled WGS sequence"/>
</dbReference>
<evidence type="ECO:0008006" key="4">
    <source>
        <dbReference type="Google" id="ProtNLM"/>
    </source>
</evidence>
<proteinExistence type="predicted"/>
<evidence type="ECO:0000256" key="1">
    <source>
        <dbReference type="SAM" id="Phobius"/>
    </source>
</evidence>
<keyword evidence="3" id="KW-1185">Reference proteome</keyword>
<evidence type="ECO:0000313" key="2">
    <source>
        <dbReference type="EMBL" id="CAL8139965.1"/>
    </source>
</evidence>
<evidence type="ECO:0000313" key="3">
    <source>
        <dbReference type="Proteomes" id="UP001642540"/>
    </source>
</evidence>
<feature type="transmembrane region" description="Helical" evidence="1">
    <location>
        <begin position="107"/>
        <end position="126"/>
    </location>
</feature>
<name>A0ABP1RZS0_9HEXA</name>
<feature type="transmembrane region" description="Helical" evidence="1">
    <location>
        <begin position="44"/>
        <end position="63"/>
    </location>
</feature>